<dbReference type="EMBL" id="UGYV01000001">
    <property type="protein sequence ID" value="SUI81829.1"/>
    <property type="molecule type" value="Genomic_DNA"/>
</dbReference>
<dbReference type="Pfam" id="PF02518">
    <property type="entry name" value="HATPase_c"/>
    <property type="match status" value="1"/>
</dbReference>
<evidence type="ECO:0000256" key="7">
    <source>
        <dbReference type="ARBA" id="ARBA00022840"/>
    </source>
</evidence>
<dbReference type="Pfam" id="PF12974">
    <property type="entry name" value="Phosphonate-bd"/>
    <property type="match status" value="1"/>
</dbReference>
<evidence type="ECO:0000259" key="10">
    <source>
        <dbReference type="PROSITE" id="PS50109"/>
    </source>
</evidence>
<dbReference type="Gene3D" id="3.40.190.10">
    <property type="entry name" value="Periplasmic binding protein-like II"/>
    <property type="match status" value="1"/>
</dbReference>
<keyword evidence="3" id="KW-0597">Phosphoprotein</keyword>
<keyword evidence="8" id="KW-0902">Two-component regulatory system</keyword>
<dbReference type="InterPro" id="IPR036097">
    <property type="entry name" value="HisK_dim/P_sf"/>
</dbReference>
<dbReference type="InterPro" id="IPR003661">
    <property type="entry name" value="HisK_dim/P_dom"/>
</dbReference>
<feature type="domain" description="Histidine kinase" evidence="10">
    <location>
        <begin position="502"/>
        <end position="734"/>
    </location>
</feature>
<protein>
    <recommendedName>
        <fullName evidence="2">histidine kinase</fullName>
        <ecNumber evidence="2">2.7.13.3</ecNumber>
    </recommendedName>
</protein>
<evidence type="ECO:0000313" key="12">
    <source>
        <dbReference type="Proteomes" id="UP000255061"/>
    </source>
</evidence>
<evidence type="ECO:0000256" key="9">
    <source>
        <dbReference type="SAM" id="Phobius"/>
    </source>
</evidence>
<dbReference type="SUPFAM" id="SSF55874">
    <property type="entry name" value="ATPase domain of HSP90 chaperone/DNA topoisomerase II/histidine kinase"/>
    <property type="match status" value="1"/>
</dbReference>
<evidence type="ECO:0000256" key="8">
    <source>
        <dbReference type="ARBA" id="ARBA00023012"/>
    </source>
</evidence>
<accession>A0A380ALA5</accession>
<dbReference type="InterPro" id="IPR003594">
    <property type="entry name" value="HATPase_dom"/>
</dbReference>
<keyword evidence="6" id="KW-0418">Kinase</keyword>
<dbReference type="AlphaFoldDB" id="A0A380ALA5"/>
<dbReference type="GO" id="GO:0005524">
    <property type="term" value="F:ATP binding"/>
    <property type="evidence" value="ECO:0007669"/>
    <property type="project" value="UniProtKB-KW"/>
</dbReference>
<comment type="catalytic activity">
    <reaction evidence="1">
        <text>ATP + protein L-histidine = ADP + protein N-phospho-L-histidine.</text>
        <dbReference type="EC" id="2.7.13.3"/>
    </reaction>
</comment>
<dbReference type="PANTHER" id="PTHR43065:SF10">
    <property type="entry name" value="PEROXIDE STRESS-ACTIVATED HISTIDINE KINASE MAK3"/>
    <property type="match status" value="1"/>
</dbReference>
<evidence type="ECO:0000256" key="1">
    <source>
        <dbReference type="ARBA" id="ARBA00000085"/>
    </source>
</evidence>
<gene>
    <name evidence="11" type="primary">fixL</name>
    <name evidence="11" type="ORF">NCTC10736_02485</name>
</gene>
<dbReference type="InterPro" id="IPR005467">
    <property type="entry name" value="His_kinase_dom"/>
</dbReference>
<dbReference type="InterPro" id="IPR036890">
    <property type="entry name" value="HATPase_C_sf"/>
</dbReference>
<dbReference type="CDD" id="cd00082">
    <property type="entry name" value="HisKA"/>
    <property type="match status" value="1"/>
</dbReference>
<keyword evidence="4 11" id="KW-0808">Transferase</keyword>
<keyword evidence="7" id="KW-0067">ATP-binding</keyword>
<evidence type="ECO:0000256" key="4">
    <source>
        <dbReference type="ARBA" id="ARBA00022679"/>
    </source>
</evidence>
<keyword evidence="9" id="KW-0472">Membrane</keyword>
<dbReference type="Proteomes" id="UP000255061">
    <property type="component" value="Unassembled WGS sequence"/>
</dbReference>
<dbReference type="GO" id="GO:0000155">
    <property type="term" value="F:phosphorelay sensor kinase activity"/>
    <property type="evidence" value="ECO:0007669"/>
    <property type="project" value="InterPro"/>
</dbReference>
<dbReference type="SMART" id="SM00388">
    <property type="entry name" value="HisKA"/>
    <property type="match status" value="1"/>
</dbReference>
<dbReference type="SMART" id="SM00387">
    <property type="entry name" value="HATPase_c"/>
    <property type="match status" value="1"/>
</dbReference>
<dbReference type="PRINTS" id="PR00344">
    <property type="entry name" value="BCTRLSENSOR"/>
</dbReference>
<keyword evidence="5" id="KW-0547">Nucleotide-binding</keyword>
<proteinExistence type="predicted"/>
<dbReference type="SUPFAM" id="SSF47384">
    <property type="entry name" value="Homodimeric domain of signal transducing histidine kinase"/>
    <property type="match status" value="1"/>
</dbReference>
<reference evidence="11 12" key="1">
    <citation type="submission" date="2018-06" db="EMBL/GenBank/DDBJ databases">
        <authorList>
            <consortium name="Pathogen Informatics"/>
            <person name="Doyle S."/>
        </authorList>
    </citation>
    <scope>NUCLEOTIDE SEQUENCE [LARGE SCALE GENOMIC DNA]</scope>
    <source>
        <strain evidence="11 12">NCTC10736</strain>
    </source>
</reference>
<dbReference type="SUPFAM" id="SSF53850">
    <property type="entry name" value="Periplasmic binding protein-like II"/>
    <property type="match status" value="1"/>
</dbReference>
<dbReference type="Gene3D" id="1.10.287.130">
    <property type="match status" value="1"/>
</dbReference>
<organism evidence="11 12">
    <name type="scientific">Shewanella morhuae</name>
    <dbReference type="NCBI Taxonomy" id="365591"/>
    <lineage>
        <taxon>Bacteria</taxon>
        <taxon>Pseudomonadati</taxon>
        <taxon>Pseudomonadota</taxon>
        <taxon>Gammaproteobacteria</taxon>
        <taxon>Alteromonadales</taxon>
        <taxon>Shewanellaceae</taxon>
        <taxon>Shewanella</taxon>
    </lineage>
</organism>
<evidence type="ECO:0000256" key="6">
    <source>
        <dbReference type="ARBA" id="ARBA00022777"/>
    </source>
</evidence>
<dbReference type="Pfam" id="PF00512">
    <property type="entry name" value="HisKA"/>
    <property type="match status" value="1"/>
</dbReference>
<dbReference type="InterPro" id="IPR004358">
    <property type="entry name" value="Sig_transdc_His_kin-like_C"/>
</dbReference>
<sequence length="738" mass="81720">MYLRLYCSPLSAIKNHIMHSLPRWDLLAQYGFYVFCSIVVLALQSVLFTGDAVAKPQDHTEPSVSATPTPLVAKGSVVAEPSDQPNNELIVQSNNESYAVVDVGVLAIRGYKATITRWQPLMRWLETQIPNSYFRLHPLSLDELAKGVETQELDFVITNPGQSVLLARQYSLSWLATLRSPLNHGAAMQVGSALVVRADSAYHTLSDLKGRRLGIVSTSAFGGYLTLVYEAQLKGIDLPRFVGDIVPLGFPLDNLLYQLGGRRFTAHASPSIAPNVEQATTETSPDISPNISANPDSTLVPDLDLNTHHQVSQAAALDTLDAVVVPVCQLEQMQREGLIDIADYRVLDNQAPAGFHCQVSTSLYPNWSMAKTNRASQSLAKSVTQALLALPEDHLAAKAADSAGWTTAVSQLAIDQLLKDLDMHPLQTPWWHNAWLWVKSHQQWAWFVLGILVLLNVYHFWLEYRFSRRGRELLNTQRQLSENRMLLEHAQRIAIVGELGASLSHELNQPLAAIGHYCHGAEVRLHRGSTPEELQSVLTLIQQEVTRADSIISRLRNLMKKRPISKVPCFLHELIQETTPLLAYEFERHQINIGIHITGTPYLQPLDEVGMQQLLLNLLKNAADACVQQRELMQSEAQGTGQDGATQQQRYTSTIDIELDYQQSQILLTITDNGVGLSSESSQLMQAFYSTKLEGLGLGLVICRDIVDSHSGHFKLDSAVNGGCQVQVSLPRKADGVL</sequence>
<keyword evidence="9" id="KW-0812">Transmembrane</keyword>
<name>A0A380ALA5_9GAMM</name>
<evidence type="ECO:0000256" key="5">
    <source>
        <dbReference type="ARBA" id="ARBA00022741"/>
    </source>
</evidence>
<evidence type="ECO:0000256" key="3">
    <source>
        <dbReference type="ARBA" id="ARBA00022553"/>
    </source>
</evidence>
<keyword evidence="9" id="KW-1133">Transmembrane helix</keyword>
<feature type="transmembrane region" description="Helical" evidence="9">
    <location>
        <begin position="444"/>
        <end position="462"/>
    </location>
</feature>
<dbReference type="Gene3D" id="3.30.565.10">
    <property type="entry name" value="Histidine kinase-like ATPase, C-terminal domain"/>
    <property type="match status" value="1"/>
</dbReference>
<evidence type="ECO:0000256" key="2">
    <source>
        <dbReference type="ARBA" id="ARBA00012438"/>
    </source>
</evidence>
<dbReference type="PANTHER" id="PTHR43065">
    <property type="entry name" value="SENSOR HISTIDINE KINASE"/>
    <property type="match status" value="1"/>
</dbReference>
<evidence type="ECO:0000313" key="11">
    <source>
        <dbReference type="EMBL" id="SUI81829.1"/>
    </source>
</evidence>
<feature type="transmembrane region" description="Helical" evidence="9">
    <location>
        <begin position="27"/>
        <end position="48"/>
    </location>
</feature>
<dbReference type="PROSITE" id="PS50109">
    <property type="entry name" value="HIS_KIN"/>
    <property type="match status" value="1"/>
</dbReference>
<dbReference type="EC" id="2.7.13.3" evidence="2"/>